<dbReference type="RefSeq" id="XP_001713028.1">
    <property type="nucleotide sequence ID" value="XM_001712976.1"/>
</dbReference>
<dbReference type="SMR" id="Q3LVU9"/>
<keyword evidence="4 6" id="KW-1133">Transmembrane helix</keyword>
<evidence type="ECO:0000256" key="3">
    <source>
        <dbReference type="ARBA" id="ARBA00022692"/>
    </source>
</evidence>
<dbReference type="InterPro" id="IPR005691">
    <property type="entry name" value="Tic20"/>
</dbReference>
<evidence type="ECO:0000256" key="5">
    <source>
        <dbReference type="ARBA" id="ARBA00023136"/>
    </source>
</evidence>
<comment type="subcellular location">
    <subcellularLocation>
        <location evidence="1">Plastid</location>
        <location evidence="1">Chloroplast membrane</location>
        <topology evidence="1">Multi-pass membrane protein</topology>
    </subcellularLocation>
</comment>
<geneLocation type="nucleomorph" evidence="7"/>
<feature type="transmembrane region" description="Helical" evidence="6">
    <location>
        <begin position="162"/>
        <end position="184"/>
    </location>
</feature>
<dbReference type="PANTHER" id="PTHR33510:SF9">
    <property type="entry name" value="HIT-TYPE ZINC FINGER FAMILY PROTEIN-RELATED"/>
    <property type="match status" value="1"/>
</dbReference>
<evidence type="ECO:0000256" key="2">
    <source>
        <dbReference type="ARBA" id="ARBA00009596"/>
    </source>
</evidence>
<evidence type="ECO:0000256" key="1">
    <source>
        <dbReference type="ARBA" id="ARBA00004508"/>
    </source>
</evidence>
<evidence type="ECO:0000313" key="8">
    <source>
        <dbReference type="Proteomes" id="UP000243425"/>
    </source>
</evidence>
<evidence type="ECO:0000313" key="7">
    <source>
        <dbReference type="EMBL" id="ABA27416.1"/>
    </source>
</evidence>
<keyword evidence="7" id="KW-0542">Nucleomorph</keyword>
<dbReference type="GO" id="GO:0031969">
    <property type="term" value="C:chloroplast membrane"/>
    <property type="evidence" value="ECO:0007669"/>
    <property type="project" value="UniProtKB-SubCell"/>
</dbReference>
<organism evidence="7 8">
    <name type="scientific">Bigelowiella natans</name>
    <name type="common">Pedinomonas minutissima</name>
    <name type="synonym">Chlorarachnion sp. (strain CCMP621)</name>
    <dbReference type="NCBI Taxonomy" id="227086"/>
    <lineage>
        <taxon>Eukaryota</taxon>
        <taxon>Sar</taxon>
        <taxon>Rhizaria</taxon>
        <taxon>Cercozoa</taxon>
        <taxon>Chlorarachniophyceae</taxon>
        <taxon>Bigelowiella</taxon>
    </lineage>
</organism>
<gene>
    <name evidence="7" type="primary">tic20</name>
</gene>
<evidence type="ECO:0000256" key="6">
    <source>
        <dbReference type="SAM" id="Phobius"/>
    </source>
</evidence>
<feature type="transmembrane region" description="Helical" evidence="6">
    <location>
        <begin position="59"/>
        <end position="77"/>
    </location>
</feature>
<dbReference type="AlphaFoldDB" id="Q3LVU9"/>
<dbReference type="Proteomes" id="UP000243425">
    <property type="component" value="Nucleomorph 3"/>
</dbReference>
<sequence>MILSIKNSYAFSLKHFSKVSIARRMCDKKNFLIDKKYKKVVVLNEISSLRNSKKKDKYINVKAALTYMLPLLTIFIHGRNTYSNFPLNLIIYELLKYPCAVVFGCTFLLVSLYMYLVVGIVSNRELPMFLRFHAAIANFLDLIILCLTNYKVILGSYIRWSFFFPLIDNLMYVFFMSVIVWGLWHSLRGSTPAVPISIQTIIDDFLK</sequence>
<dbReference type="GeneID" id="5788491"/>
<name>Q3LVU9_BIGNA</name>
<keyword evidence="5 6" id="KW-0472">Membrane</keyword>
<dbReference type="Pfam" id="PF16166">
    <property type="entry name" value="TIC20"/>
    <property type="match status" value="1"/>
</dbReference>
<accession>Q3LVU9</accession>
<protein>
    <submittedName>
        <fullName evidence="7">Translocan of the chloroplast inner membrane protein</fullName>
    </submittedName>
</protein>
<comment type="similarity">
    <text evidence="2">Belongs to the Tic20 family.</text>
</comment>
<feature type="transmembrane region" description="Helical" evidence="6">
    <location>
        <begin position="130"/>
        <end position="150"/>
    </location>
</feature>
<evidence type="ECO:0000256" key="4">
    <source>
        <dbReference type="ARBA" id="ARBA00022989"/>
    </source>
</evidence>
<dbReference type="PANTHER" id="PTHR33510">
    <property type="entry name" value="PROTEIN TIC 20-II, CHLOROPLASTIC"/>
    <property type="match status" value="1"/>
</dbReference>
<dbReference type="EMBL" id="DQ158858">
    <property type="protein sequence ID" value="ABA27416.1"/>
    <property type="molecule type" value="Genomic_DNA"/>
</dbReference>
<proteinExistence type="inferred from homology"/>
<reference evidence="7 8" key="1">
    <citation type="journal article" date="2006" name="Proc. Natl. Acad. Sci. U.S.A.">
        <title>Complete nucleotide sequence of the chlorarachniophyte nucleomorph: nature's smallest nucleus.</title>
        <authorList>
            <person name="Gilson P.R."/>
            <person name="Su V."/>
            <person name="Slamovits C.H."/>
            <person name="Reith M.E."/>
            <person name="Keeling P.J."/>
            <person name="McFadden G.I."/>
        </authorList>
    </citation>
    <scope>NUCLEOTIDE SEQUENCE [LARGE SCALE GENOMIC DNA]</scope>
    <source>
        <strain evidence="8">CCMP621</strain>
    </source>
</reference>
<feature type="transmembrane region" description="Helical" evidence="6">
    <location>
        <begin position="97"/>
        <end position="118"/>
    </location>
</feature>
<keyword evidence="3 6" id="KW-0812">Transmembrane</keyword>